<organism evidence="1 2">
    <name type="scientific">Obba rivulosa</name>
    <dbReference type="NCBI Taxonomy" id="1052685"/>
    <lineage>
        <taxon>Eukaryota</taxon>
        <taxon>Fungi</taxon>
        <taxon>Dikarya</taxon>
        <taxon>Basidiomycota</taxon>
        <taxon>Agaricomycotina</taxon>
        <taxon>Agaricomycetes</taxon>
        <taxon>Polyporales</taxon>
        <taxon>Gelatoporiaceae</taxon>
        <taxon>Obba</taxon>
    </lineage>
</organism>
<keyword evidence="2" id="KW-1185">Reference proteome</keyword>
<dbReference type="Proteomes" id="UP000250043">
    <property type="component" value="Unassembled WGS sequence"/>
</dbReference>
<dbReference type="EMBL" id="KV722361">
    <property type="protein sequence ID" value="OCH92964.1"/>
    <property type="molecule type" value="Genomic_DNA"/>
</dbReference>
<sequence length="98" mass="10839">MCLHFCNRRIGLYLAQRPRLAPPLAAALVTKQRSREAFLVIASFTQVSAHISKTCYALPPMHSPPIAAKFISLSPHHSSGMQEPHSRYFVAGIQDTVP</sequence>
<accession>A0A8E2DNG9</accession>
<evidence type="ECO:0000313" key="2">
    <source>
        <dbReference type="Proteomes" id="UP000250043"/>
    </source>
</evidence>
<dbReference type="AlphaFoldDB" id="A0A8E2DNG9"/>
<protein>
    <submittedName>
        <fullName evidence="1">Uncharacterized protein</fullName>
    </submittedName>
</protein>
<name>A0A8E2DNG9_9APHY</name>
<proteinExistence type="predicted"/>
<evidence type="ECO:0000313" key="1">
    <source>
        <dbReference type="EMBL" id="OCH92964.1"/>
    </source>
</evidence>
<gene>
    <name evidence="1" type="ORF">OBBRIDRAFT_790682</name>
</gene>
<reference evidence="1 2" key="1">
    <citation type="submission" date="2016-07" db="EMBL/GenBank/DDBJ databases">
        <title>Draft genome of the white-rot fungus Obba rivulosa 3A-2.</title>
        <authorList>
            <consortium name="DOE Joint Genome Institute"/>
            <person name="Miettinen O."/>
            <person name="Riley R."/>
            <person name="Acob R."/>
            <person name="Barry K."/>
            <person name="Cullen D."/>
            <person name="De Vries R."/>
            <person name="Hainaut M."/>
            <person name="Hatakka A."/>
            <person name="Henrissat B."/>
            <person name="Hilden K."/>
            <person name="Kuo R."/>
            <person name="Labutti K."/>
            <person name="Lipzen A."/>
            <person name="Makela M.R."/>
            <person name="Sandor L."/>
            <person name="Spatafora J.W."/>
            <person name="Grigoriev I.V."/>
            <person name="Hibbett D.S."/>
        </authorList>
    </citation>
    <scope>NUCLEOTIDE SEQUENCE [LARGE SCALE GENOMIC DNA]</scope>
    <source>
        <strain evidence="1 2">3A-2</strain>
    </source>
</reference>